<comment type="caution">
    <text evidence="1">The sequence shown here is derived from an EMBL/GenBank/DDBJ whole genome shotgun (WGS) entry which is preliminary data.</text>
</comment>
<organism evidence="1 2">
    <name type="scientific">Fusarium langsethiae</name>
    <dbReference type="NCBI Taxonomy" id="179993"/>
    <lineage>
        <taxon>Eukaryota</taxon>
        <taxon>Fungi</taxon>
        <taxon>Dikarya</taxon>
        <taxon>Ascomycota</taxon>
        <taxon>Pezizomycotina</taxon>
        <taxon>Sordariomycetes</taxon>
        <taxon>Hypocreomycetidae</taxon>
        <taxon>Hypocreales</taxon>
        <taxon>Nectriaceae</taxon>
        <taxon>Fusarium</taxon>
    </lineage>
</organism>
<protein>
    <recommendedName>
        <fullName evidence="3">Ankyrin repeat protein</fullName>
    </recommendedName>
</protein>
<name>A0A0N0DER8_FUSLA</name>
<gene>
    <name evidence="1" type="ORF">FLAG1_05533</name>
</gene>
<dbReference type="AlphaFoldDB" id="A0A0N0DER8"/>
<dbReference type="EMBL" id="JXCE01000092">
    <property type="protein sequence ID" value="KPA41571.1"/>
    <property type="molecule type" value="Genomic_DNA"/>
</dbReference>
<evidence type="ECO:0000313" key="2">
    <source>
        <dbReference type="Proteomes" id="UP000037904"/>
    </source>
</evidence>
<reference evidence="1 2" key="1">
    <citation type="submission" date="2015-04" db="EMBL/GenBank/DDBJ databases">
        <title>The draft genome sequence of Fusarium langsethiae, a T-2/HT-2 mycotoxin producer.</title>
        <authorList>
            <person name="Lysoe E."/>
            <person name="Divon H.H."/>
            <person name="Terzi V."/>
            <person name="Orru L."/>
            <person name="Lamontanara A."/>
            <person name="Kolseth A.-K."/>
            <person name="Frandsen R.J."/>
            <person name="Nielsen K."/>
            <person name="Thrane U."/>
        </authorList>
    </citation>
    <scope>NUCLEOTIDE SEQUENCE [LARGE SCALE GENOMIC DNA]</scope>
    <source>
        <strain evidence="1 2">Fl201059</strain>
    </source>
</reference>
<accession>A0A0N0DER8</accession>
<dbReference type="OrthoDB" id="66095at2759"/>
<evidence type="ECO:0000313" key="1">
    <source>
        <dbReference type="EMBL" id="KPA41571.1"/>
    </source>
</evidence>
<evidence type="ECO:0008006" key="3">
    <source>
        <dbReference type="Google" id="ProtNLM"/>
    </source>
</evidence>
<proteinExistence type="predicted"/>
<sequence>MAQSIPQNVIHGLQSMLPPFDRLYDQNEKEPASQKDGITPIDVVIARIMLTKGKKLPPDVVDMIFDFAEYWAHSSNEVDFKLQHQSPLTVNGGSPLQNKFVLRSYPVGLTGLQGRQALAEILAYDMTEAKPQKLEKEHETAYFAGLANYPTPKLQYPVRKVVFSIRSHDQGWCSEPENRKTYNGAWTWFEAGLEKFDAEQTCDPLCTYDVRYKSNTSEAVPLPVCALRPLYPEIEPISDEKMGYSHPLQPQDKWVIQHNKTAHRTWQDHVVTWTWQDDIKPESEAAEKMRRETGRGRDTADGSFVRNLKMGDVITVWAKARFASWVNHVESVKIDVYWAV</sequence>
<dbReference type="Proteomes" id="UP000037904">
    <property type="component" value="Unassembled WGS sequence"/>
</dbReference>
<keyword evidence="2" id="KW-1185">Reference proteome</keyword>